<proteinExistence type="predicted"/>
<reference evidence="1" key="1">
    <citation type="journal article" date="2021" name="Proc. Natl. Acad. Sci. U.S.A.">
        <title>A Catalog of Tens of Thousands of Viruses from Human Metagenomes Reveals Hidden Associations with Chronic Diseases.</title>
        <authorList>
            <person name="Tisza M.J."/>
            <person name="Buck C.B."/>
        </authorList>
    </citation>
    <scope>NUCLEOTIDE SEQUENCE</scope>
    <source>
        <strain evidence="1">CtX5W26</strain>
    </source>
</reference>
<dbReference type="InterPro" id="IPR043502">
    <property type="entry name" value="DNA/RNA_pol_sf"/>
</dbReference>
<sequence>MAILLIENNKRWKEIGGRILTPIHDEILAEVPMEYYEEGAQLLSSLMCKAADFLPFESKCDVEITTRWYGLEFPCPYKKASSINTVELDEVKWIQYHLIEMEYTLPVRPDETGQTLGNASRGVSGQRTEEMEEAIFDYMTRFHVSESEFIDHIEQKVKYGN</sequence>
<evidence type="ECO:0000313" key="1">
    <source>
        <dbReference type="EMBL" id="DAF92886.1"/>
    </source>
</evidence>
<dbReference type="Gene3D" id="3.30.70.370">
    <property type="match status" value="1"/>
</dbReference>
<dbReference type="SUPFAM" id="SSF56672">
    <property type="entry name" value="DNA/RNA polymerases"/>
    <property type="match status" value="1"/>
</dbReference>
<name>A0A8S5UES9_9CAUD</name>
<protein>
    <submittedName>
        <fullName evidence="1">DNA polymerase A</fullName>
    </submittedName>
</protein>
<dbReference type="EMBL" id="BK016076">
    <property type="protein sequence ID" value="DAF92886.1"/>
    <property type="molecule type" value="Genomic_DNA"/>
</dbReference>
<accession>A0A8S5UES9</accession>
<organism evidence="1">
    <name type="scientific">Siphoviridae sp. ctX5W26</name>
    <dbReference type="NCBI Taxonomy" id="2825540"/>
    <lineage>
        <taxon>Viruses</taxon>
        <taxon>Duplodnaviria</taxon>
        <taxon>Heunggongvirae</taxon>
        <taxon>Uroviricota</taxon>
        <taxon>Caudoviricetes</taxon>
    </lineage>
</organism>